<gene>
    <name evidence="1" type="ORF">EYF80_010583</name>
</gene>
<accession>A0A4Z2IMQ6</accession>
<dbReference type="EMBL" id="SRLO01000067">
    <property type="protein sequence ID" value="TNN79135.1"/>
    <property type="molecule type" value="Genomic_DNA"/>
</dbReference>
<protein>
    <submittedName>
        <fullName evidence="1">Uncharacterized protein</fullName>
    </submittedName>
</protein>
<name>A0A4Z2IMQ6_9TELE</name>
<evidence type="ECO:0000313" key="1">
    <source>
        <dbReference type="EMBL" id="TNN79135.1"/>
    </source>
</evidence>
<comment type="caution">
    <text evidence="1">The sequence shown here is derived from an EMBL/GenBank/DDBJ whole genome shotgun (WGS) entry which is preliminary data.</text>
</comment>
<dbReference type="Proteomes" id="UP000314294">
    <property type="component" value="Unassembled WGS sequence"/>
</dbReference>
<reference evidence="1 2" key="1">
    <citation type="submission" date="2019-03" db="EMBL/GenBank/DDBJ databases">
        <title>First draft genome of Liparis tanakae, snailfish: a comprehensive survey of snailfish specific genes.</title>
        <authorList>
            <person name="Kim W."/>
            <person name="Song I."/>
            <person name="Jeong J.-H."/>
            <person name="Kim D."/>
            <person name="Kim S."/>
            <person name="Ryu S."/>
            <person name="Song J.Y."/>
            <person name="Lee S.K."/>
        </authorList>
    </citation>
    <scope>NUCLEOTIDE SEQUENCE [LARGE SCALE GENOMIC DNA]</scope>
    <source>
        <tissue evidence="1">Muscle</tissue>
    </source>
</reference>
<organism evidence="1 2">
    <name type="scientific">Liparis tanakae</name>
    <name type="common">Tanaka's snailfish</name>
    <dbReference type="NCBI Taxonomy" id="230148"/>
    <lineage>
        <taxon>Eukaryota</taxon>
        <taxon>Metazoa</taxon>
        <taxon>Chordata</taxon>
        <taxon>Craniata</taxon>
        <taxon>Vertebrata</taxon>
        <taxon>Euteleostomi</taxon>
        <taxon>Actinopterygii</taxon>
        <taxon>Neopterygii</taxon>
        <taxon>Teleostei</taxon>
        <taxon>Neoteleostei</taxon>
        <taxon>Acanthomorphata</taxon>
        <taxon>Eupercaria</taxon>
        <taxon>Perciformes</taxon>
        <taxon>Cottioidei</taxon>
        <taxon>Cottales</taxon>
        <taxon>Liparidae</taxon>
        <taxon>Liparis</taxon>
    </lineage>
</organism>
<sequence length="125" mass="13197">MAVAGGGLVTVGWEESVEGGVGLLTQSGFRSHIKGNEAFGPTDFTLHAQKARTVSPVDTLFHAQPGLIIYISRGTFQRETEPSVSDSRAGEGTPRTVDHAVIGGVVAVVVFAMLFLEDSLVGWEL</sequence>
<evidence type="ECO:0000313" key="2">
    <source>
        <dbReference type="Proteomes" id="UP000314294"/>
    </source>
</evidence>
<keyword evidence="2" id="KW-1185">Reference proteome</keyword>
<dbReference type="AlphaFoldDB" id="A0A4Z2IMQ6"/>
<proteinExistence type="predicted"/>